<sequence>MRLVKRLYGQVANIKVTADKMRYRPIVGLEIHAQICSRSKMFSSAAFDEGMHVNSSVELFDMATPGTLPVLNSNCVFKGVQAGILLNCEIPRRCRFERKHYFYADMPAGYQITQQRHPIAHSGYFDYFVHSPDEHFSWYRRRTHITRIQLEIDSGKTVHDLANSRSLIDLNRAGVGLLEIVTEPELSSALEALCFVEQLRIMLAVNGICDGQMHRGQLRVDANISLSTEGSPVLGVRTEVKNLNSLKAVYSAINYEISRQYEILKRGGEVLNETRTVDDKGLTVPMREKEIETDYRFMPEPNLPAVVISSDLLANARRNVKRRPTYVRYIEEYGFDPGSALHIVKDEHLSNFIDQVLHEDCLDVPFVMGWLKELKRICGNSDVNYPPSSKEFASNFAKILRLNCDGRLTRLTTIDLVRNYVNGDLCCAPLEFVEKENLWQINDSSEIANVVNMVFDEHKELVAKAKAQPGKTKLINKLRNAVIDASRKRIDVQRAANAVVENLGRCSGD</sequence>
<evidence type="ECO:0000256" key="1">
    <source>
        <dbReference type="ARBA" id="ARBA00022598"/>
    </source>
</evidence>
<dbReference type="Proteomes" id="UP000031036">
    <property type="component" value="Unassembled WGS sequence"/>
</dbReference>
<dbReference type="AlphaFoldDB" id="A0A0B2VCL7"/>
<dbReference type="Gene3D" id="1.10.10.410">
    <property type="match status" value="1"/>
</dbReference>
<dbReference type="STRING" id="6265.A0A0B2VCL7"/>
<dbReference type="InterPro" id="IPR017959">
    <property type="entry name" value="Asn/Gln-tRNA_amidoTrfase_suB/E"/>
</dbReference>
<keyword evidence="4 5" id="KW-0648">Protein biosynthesis</keyword>
<dbReference type="PANTHER" id="PTHR11659:SF0">
    <property type="entry name" value="GLUTAMYL-TRNA(GLN) AMIDOTRANSFERASE SUBUNIT B, MITOCHONDRIAL"/>
    <property type="match status" value="1"/>
</dbReference>
<evidence type="ECO:0000256" key="5">
    <source>
        <dbReference type="HAMAP-Rule" id="MF_03147"/>
    </source>
</evidence>
<dbReference type="InterPro" id="IPR004413">
    <property type="entry name" value="GatB"/>
</dbReference>
<comment type="subunit">
    <text evidence="5">Subunit of the heterotrimeric GatCAB amidotransferase (AdT) complex, composed of A, B and C subunits.</text>
</comment>
<comment type="catalytic activity">
    <reaction evidence="5">
        <text>L-glutamyl-tRNA(Gln) + L-glutamine + ATP + H2O = L-glutaminyl-tRNA(Gln) + L-glutamate + ADP + phosphate + H(+)</text>
        <dbReference type="Rhea" id="RHEA:17521"/>
        <dbReference type="Rhea" id="RHEA-COMP:9681"/>
        <dbReference type="Rhea" id="RHEA-COMP:9684"/>
        <dbReference type="ChEBI" id="CHEBI:15377"/>
        <dbReference type="ChEBI" id="CHEBI:15378"/>
        <dbReference type="ChEBI" id="CHEBI:29985"/>
        <dbReference type="ChEBI" id="CHEBI:30616"/>
        <dbReference type="ChEBI" id="CHEBI:43474"/>
        <dbReference type="ChEBI" id="CHEBI:58359"/>
        <dbReference type="ChEBI" id="CHEBI:78520"/>
        <dbReference type="ChEBI" id="CHEBI:78521"/>
        <dbReference type="ChEBI" id="CHEBI:456216"/>
    </reaction>
</comment>
<dbReference type="OrthoDB" id="1722066at2759"/>
<dbReference type="Pfam" id="PF02637">
    <property type="entry name" value="GatB_Yqey"/>
    <property type="match status" value="1"/>
</dbReference>
<dbReference type="OMA" id="CFVQQLR"/>
<dbReference type="GO" id="GO:0030956">
    <property type="term" value="C:glutamyl-tRNA(Gln) amidotransferase complex"/>
    <property type="evidence" value="ECO:0007669"/>
    <property type="project" value="UniProtKB-UniRule"/>
</dbReference>
<proteinExistence type="inferred from homology"/>
<comment type="similarity">
    <text evidence="5">Belongs to the GatB/GatE family. GatB subfamily.</text>
</comment>
<keyword evidence="3 5" id="KW-0067">ATP-binding</keyword>
<dbReference type="GO" id="GO:0005524">
    <property type="term" value="F:ATP binding"/>
    <property type="evidence" value="ECO:0007669"/>
    <property type="project" value="UniProtKB-KW"/>
</dbReference>
<dbReference type="Pfam" id="PF02934">
    <property type="entry name" value="GatB_N"/>
    <property type="match status" value="1"/>
</dbReference>
<evidence type="ECO:0000256" key="3">
    <source>
        <dbReference type="ARBA" id="ARBA00022840"/>
    </source>
</evidence>
<evidence type="ECO:0000256" key="4">
    <source>
        <dbReference type="ARBA" id="ARBA00022917"/>
    </source>
</evidence>
<reference evidence="7 8" key="1">
    <citation type="submission" date="2014-11" db="EMBL/GenBank/DDBJ databases">
        <title>Genetic blueprint of the zoonotic pathogen Toxocara canis.</title>
        <authorList>
            <person name="Zhu X.-Q."/>
            <person name="Korhonen P.K."/>
            <person name="Cai H."/>
            <person name="Young N.D."/>
            <person name="Nejsum P."/>
            <person name="von Samson-Himmelstjerna G."/>
            <person name="Boag P.R."/>
            <person name="Tan P."/>
            <person name="Li Q."/>
            <person name="Min J."/>
            <person name="Yang Y."/>
            <person name="Wang X."/>
            <person name="Fang X."/>
            <person name="Hall R.S."/>
            <person name="Hofmann A."/>
            <person name="Sternberg P.W."/>
            <person name="Jex A.R."/>
            <person name="Gasser R.B."/>
        </authorList>
    </citation>
    <scope>NUCLEOTIDE SEQUENCE [LARGE SCALE GENOMIC DNA]</scope>
    <source>
        <strain evidence="7">PN_DK_2014</strain>
    </source>
</reference>
<comment type="function">
    <text evidence="5">Allows the formation of correctly charged Gln-tRNA(Gln) through the transamidation of misacylated Glu-tRNA(Gln) in the mitochondria. The reaction takes place in the presence of glutamine and ATP through an activated gamma-phospho-Glu-tRNA(Gln).</text>
</comment>
<evidence type="ECO:0000313" key="7">
    <source>
        <dbReference type="EMBL" id="KHN81246.1"/>
    </source>
</evidence>
<keyword evidence="2 5" id="KW-0547">Nucleotide-binding</keyword>
<evidence type="ECO:0000313" key="8">
    <source>
        <dbReference type="Proteomes" id="UP000031036"/>
    </source>
</evidence>
<evidence type="ECO:0000256" key="2">
    <source>
        <dbReference type="ARBA" id="ARBA00022741"/>
    </source>
</evidence>
<dbReference type="InterPro" id="IPR017958">
    <property type="entry name" value="Gln-tRNA_amidoTrfase_suB_CS"/>
</dbReference>
<dbReference type="NCBIfam" id="NF004012">
    <property type="entry name" value="PRK05477.1-2"/>
    <property type="match status" value="1"/>
</dbReference>
<keyword evidence="5" id="KW-0496">Mitochondrion</keyword>
<dbReference type="SUPFAM" id="SSF55931">
    <property type="entry name" value="Glutamine synthetase/guanido kinase"/>
    <property type="match status" value="1"/>
</dbReference>
<dbReference type="NCBIfam" id="TIGR00133">
    <property type="entry name" value="gatB"/>
    <property type="match status" value="1"/>
</dbReference>
<name>A0A0B2VCL7_TOXCA</name>
<comment type="subcellular location">
    <subcellularLocation>
        <location evidence="5">Mitochondrion</location>
    </subcellularLocation>
</comment>
<dbReference type="InterPro" id="IPR014746">
    <property type="entry name" value="Gln_synth/guanido_kin_cat_dom"/>
</dbReference>
<keyword evidence="1 5" id="KW-0436">Ligase</keyword>
<dbReference type="HAMAP" id="MF_00121">
    <property type="entry name" value="GatB"/>
    <property type="match status" value="1"/>
</dbReference>
<dbReference type="PANTHER" id="PTHR11659">
    <property type="entry name" value="GLUTAMYL-TRNA GLN AMIDOTRANSFERASE SUBUNIT B MITOCHONDRIAL AND PROKARYOTIC PET112-RELATED"/>
    <property type="match status" value="1"/>
</dbReference>
<dbReference type="InterPro" id="IPR006075">
    <property type="entry name" value="Asn/Gln-tRNA_Trfase_suB/E_cat"/>
</dbReference>
<dbReference type="GO" id="GO:0005739">
    <property type="term" value="C:mitochondrion"/>
    <property type="evidence" value="ECO:0007669"/>
    <property type="project" value="UniProtKB-SubCell"/>
</dbReference>
<evidence type="ECO:0000259" key="6">
    <source>
        <dbReference type="SMART" id="SM00845"/>
    </source>
</evidence>
<feature type="domain" description="Asn/Gln amidotransferase" evidence="6">
    <location>
        <begin position="351"/>
        <end position="503"/>
    </location>
</feature>
<gene>
    <name evidence="7" type="primary">pet112</name>
    <name evidence="7" type="ORF">Tcan_13785</name>
</gene>
<dbReference type="InterPro" id="IPR018027">
    <property type="entry name" value="Asn/Gln_amidotransferase"/>
</dbReference>
<accession>A0A0B2VCL7</accession>
<dbReference type="InterPro" id="IPR023168">
    <property type="entry name" value="GatB_Yqey_C_2"/>
</dbReference>
<dbReference type="GO" id="GO:0016740">
    <property type="term" value="F:transferase activity"/>
    <property type="evidence" value="ECO:0007669"/>
    <property type="project" value="UniProtKB-KW"/>
</dbReference>
<dbReference type="PROSITE" id="PS01234">
    <property type="entry name" value="GATB"/>
    <property type="match status" value="1"/>
</dbReference>
<dbReference type="EC" id="6.3.5.-" evidence="5"/>
<protein>
    <recommendedName>
        <fullName evidence="5">Glutamyl-tRNA(Gln) amidotransferase subunit B, mitochondrial</fullName>
        <shortName evidence="5">Glu-AdT subunit B</shortName>
        <ecNumber evidence="5">6.3.5.-</ecNumber>
    </recommendedName>
</protein>
<dbReference type="EMBL" id="JPKZ01001551">
    <property type="protein sequence ID" value="KHN81246.1"/>
    <property type="molecule type" value="Genomic_DNA"/>
</dbReference>
<comment type="caution">
    <text evidence="7">The sequence shown here is derived from an EMBL/GenBank/DDBJ whole genome shotgun (WGS) entry which is preliminary data.</text>
</comment>
<keyword evidence="7" id="KW-0808">Transferase</keyword>
<dbReference type="GO" id="GO:0070681">
    <property type="term" value="P:glutaminyl-tRNAGln biosynthesis via transamidation"/>
    <property type="evidence" value="ECO:0007669"/>
    <property type="project" value="UniProtKB-UniRule"/>
</dbReference>
<organism evidence="7 8">
    <name type="scientific">Toxocara canis</name>
    <name type="common">Canine roundworm</name>
    <dbReference type="NCBI Taxonomy" id="6265"/>
    <lineage>
        <taxon>Eukaryota</taxon>
        <taxon>Metazoa</taxon>
        <taxon>Ecdysozoa</taxon>
        <taxon>Nematoda</taxon>
        <taxon>Chromadorea</taxon>
        <taxon>Rhabditida</taxon>
        <taxon>Spirurina</taxon>
        <taxon>Ascaridomorpha</taxon>
        <taxon>Ascaridoidea</taxon>
        <taxon>Toxocaridae</taxon>
        <taxon>Toxocara</taxon>
    </lineage>
</organism>
<dbReference type="SMART" id="SM00845">
    <property type="entry name" value="GatB_Yqey"/>
    <property type="match status" value="1"/>
</dbReference>
<dbReference type="GO" id="GO:0050567">
    <property type="term" value="F:glutaminyl-tRNA synthase (glutamine-hydrolyzing) activity"/>
    <property type="evidence" value="ECO:0007669"/>
    <property type="project" value="UniProtKB-UniRule"/>
</dbReference>
<keyword evidence="8" id="KW-1185">Reference proteome</keyword>
<dbReference type="GO" id="GO:0032543">
    <property type="term" value="P:mitochondrial translation"/>
    <property type="evidence" value="ECO:0007669"/>
    <property type="project" value="UniProtKB-UniRule"/>
</dbReference>